<keyword evidence="11" id="KW-1185">Reference proteome</keyword>
<evidence type="ECO:0000256" key="8">
    <source>
        <dbReference type="SAM" id="MobiDB-lite"/>
    </source>
</evidence>
<dbReference type="Proteomes" id="UP000696485">
    <property type="component" value="Unassembled WGS sequence"/>
</dbReference>
<keyword evidence="6" id="KW-0804">Transcription</keyword>
<dbReference type="SMART" id="SM00906">
    <property type="entry name" value="Fungal_trans"/>
    <property type="match status" value="1"/>
</dbReference>
<feature type="region of interest" description="Disordered" evidence="8">
    <location>
        <begin position="997"/>
        <end position="1035"/>
    </location>
</feature>
<dbReference type="GO" id="GO:0003677">
    <property type="term" value="F:DNA binding"/>
    <property type="evidence" value="ECO:0007669"/>
    <property type="project" value="UniProtKB-KW"/>
</dbReference>
<feature type="domain" description="Zn(2)-C6 fungal-type" evidence="9">
    <location>
        <begin position="46"/>
        <end position="75"/>
    </location>
</feature>
<evidence type="ECO:0000259" key="9">
    <source>
        <dbReference type="PROSITE" id="PS50048"/>
    </source>
</evidence>
<feature type="compositionally biased region" description="Acidic residues" evidence="8">
    <location>
        <begin position="120"/>
        <end position="129"/>
    </location>
</feature>
<evidence type="ECO:0000313" key="10">
    <source>
        <dbReference type="EMBL" id="KAF9337857.1"/>
    </source>
</evidence>
<evidence type="ECO:0000256" key="3">
    <source>
        <dbReference type="ARBA" id="ARBA00022833"/>
    </source>
</evidence>
<dbReference type="AlphaFoldDB" id="A0A9P5STS6"/>
<organism evidence="10 11">
    <name type="scientific">Podila minutissima</name>
    <dbReference type="NCBI Taxonomy" id="64525"/>
    <lineage>
        <taxon>Eukaryota</taxon>
        <taxon>Fungi</taxon>
        <taxon>Fungi incertae sedis</taxon>
        <taxon>Mucoromycota</taxon>
        <taxon>Mortierellomycotina</taxon>
        <taxon>Mortierellomycetes</taxon>
        <taxon>Mortierellales</taxon>
        <taxon>Mortierellaceae</taxon>
        <taxon>Podila</taxon>
    </lineage>
</organism>
<dbReference type="PROSITE" id="PS50048">
    <property type="entry name" value="ZN2_CY6_FUNGAL_2"/>
    <property type="match status" value="1"/>
</dbReference>
<evidence type="ECO:0000256" key="2">
    <source>
        <dbReference type="ARBA" id="ARBA00022723"/>
    </source>
</evidence>
<keyword evidence="5" id="KW-0238">DNA-binding</keyword>
<dbReference type="EMBL" id="JAAAUY010000015">
    <property type="protein sequence ID" value="KAF9337857.1"/>
    <property type="molecule type" value="Genomic_DNA"/>
</dbReference>
<feature type="compositionally biased region" description="Low complexity" evidence="8">
    <location>
        <begin position="130"/>
        <end position="140"/>
    </location>
</feature>
<feature type="compositionally biased region" description="Low complexity" evidence="8">
    <location>
        <begin position="887"/>
        <end position="907"/>
    </location>
</feature>
<name>A0A9P5STS6_9FUNG</name>
<feature type="compositionally biased region" description="Polar residues" evidence="8">
    <location>
        <begin position="856"/>
        <end position="879"/>
    </location>
</feature>
<keyword evidence="4" id="KW-0805">Transcription regulation</keyword>
<evidence type="ECO:0000256" key="6">
    <source>
        <dbReference type="ARBA" id="ARBA00023163"/>
    </source>
</evidence>
<feature type="region of interest" description="Disordered" evidence="8">
    <location>
        <begin position="107"/>
        <end position="208"/>
    </location>
</feature>
<feature type="compositionally biased region" description="Polar residues" evidence="8">
    <location>
        <begin position="437"/>
        <end position="450"/>
    </location>
</feature>
<dbReference type="InterPro" id="IPR007219">
    <property type="entry name" value="XnlR_reg_dom"/>
</dbReference>
<comment type="subcellular location">
    <subcellularLocation>
        <location evidence="1">Nucleus</location>
    </subcellularLocation>
</comment>
<dbReference type="GO" id="GO:0006351">
    <property type="term" value="P:DNA-templated transcription"/>
    <property type="evidence" value="ECO:0007669"/>
    <property type="project" value="InterPro"/>
</dbReference>
<dbReference type="GO" id="GO:0005634">
    <property type="term" value="C:nucleus"/>
    <property type="evidence" value="ECO:0007669"/>
    <property type="project" value="UniProtKB-SubCell"/>
</dbReference>
<keyword evidence="2" id="KW-0479">Metal-binding</keyword>
<dbReference type="GO" id="GO:0008270">
    <property type="term" value="F:zinc ion binding"/>
    <property type="evidence" value="ECO:0007669"/>
    <property type="project" value="InterPro"/>
</dbReference>
<dbReference type="Pfam" id="PF04082">
    <property type="entry name" value="Fungal_trans"/>
    <property type="match status" value="1"/>
</dbReference>
<feature type="region of interest" description="Disordered" evidence="8">
    <location>
        <begin position="425"/>
        <end position="450"/>
    </location>
</feature>
<dbReference type="Pfam" id="PF00172">
    <property type="entry name" value="Zn_clus"/>
    <property type="match status" value="1"/>
</dbReference>
<dbReference type="GO" id="GO:0000981">
    <property type="term" value="F:DNA-binding transcription factor activity, RNA polymerase II-specific"/>
    <property type="evidence" value="ECO:0007669"/>
    <property type="project" value="InterPro"/>
</dbReference>
<evidence type="ECO:0000256" key="7">
    <source>
        <dbReference type="ARBA" id="ARBA00023242"/>
    </source>
</evidence>
<dbReference type="PANTHER" id="PTHR31313:SF79">
    <property type="entry name" value="C6 FINGER DOMAIN-CONTAINING PROTEIN"/>
    <property type="match status" value="1"/>
</dbReference>
<protein>
    <recommendedName>
        <fullName evidence="9">Zn(2)-C6 fungal-type domain-containing protein</fullName>
    </recommendedName>
</protein>
<dbReference type="InterPro" id="IPR051615">
    <property type="entry name" value="Transcr_Regulatory_Elem"/>
</dbReference>
<feature type="region of interest" description="Disordered" evidence="8">
    <location>
        <begin position="848"/>
        <end position="985"/>
    </location>
</feature>
<gene>
    <name evidence="10" type="ORF">BG006_002222</name>
</gene>
<comment type="caution">
    <text evidence="10">The sequence shown here is derived from an EMBL/GenBank/DDBJ whole genome shotgun (WGS) entry which is preliminary data.</text>
</comment>
<feature type="compositionally biased region" description="Pro residues" evidence="8">
    <location>
        <begin position="141"/>
        <end position="150"/>
    </location>
</feature>
<keyword evidence="7" id="KW-0539">Nucleus</keyword>
<evidence type="ECO:0000256" key="5">
    <source>
        <dbReference type="ARBA" id="ARBA00023125"/>
    </source>
</evidence>
<dbReference type="PANTHER" id="PTHR31313">
    <property type="entry name" value="TY1 ENHANCER ACTIVATOR"/>
    <property type="match status" value="1"/>
</dbReference>
<dbReference type="Gene3D" id="4.10.240.10">
    <property type="entry name" value="Zn(2)-C6 fungal-type DNA-binding domain"/>
    <property type="match status" value="1"/>
</dbReference>
<feature type="compositionally biased region" description="Low complexity" evidence="8">
    <location>
        <begin position="151"/>
        <end position="174"/>
    </location>
</feature>
<feature type="compositionally biased region" description="Low complexity" evidence="8">
    <location>
        <begin position="943"/>
        <end position="957"/>
    </location>
</feature>
<evidence type="ECO:0000256" key="4">
    <source>
        <dbReference type="ARBA" id="ARBA00023015"/>
    </source>
</evidence>
<proteinExistence type="predicted"/>
<dbReference type="InterPro" id="IPR001138">
    <property type="entry name" value="Zn2Cys6_DnaBD"/>
</dbReference>
<keyword evidence="3" id="KW-0862">Zinc</keyword>
<dbReference type="InterPro" id="IPR036864">
    <property type="entry name" value="Zn2-C6_fun-type_DNA-bd_sf"/>
</dbReference>
<dbReference type="SMART" id="SM00066">
    <property type="entry name" value="GAL4"/>
    <property type="match status" value="1"/>
</dbReference>
<dbReference type="PROSITE" id="PS00463">
    <property type="entry name" value="ZN2_CY6_FUNGAL_1"/>
    <property type="match status" value="1"/>
</dbReference>
<dbReference type="CDD" id="cd00067">
    <property type="entry name" value="GAL4"/>
    <property type="match status" value="1"/>
</dbReference>
<reference evidence="10" key="1">
    <citation type="journal article" date="2020" name="Fungal Divers.">
        <title>Resolving the Mortierellaceae phylogeny through synthesis of multi-gene phylogenetics and phylogenomics.</title>
        <authorList>
            <person name="Vandepol N."/>
            <person name="Liber J."/>
            <person name="Desiro A."/>
            <person name="Na H."/>
            <person name="Kennedy M."/>
            <person name="Barry K."/>
            <person name="Grigoriev I.V."/>
            <person name="Miller A.N."/>
            <person name="O'Donnell K."/>
            <person name="Stajich J.E."/>
            <person name="Bonito G."/>
        </authorList>
    </citation>
    <scope>NUCLEOTIDE SEQUENCE</scope>
    <source>
        <strain evidence="10">NVP1</strain>
    </source>
</reference>
<dbReference type="SUPFAM" id="SSF57701">
    <property type="entry name" value="Zn2/Cys6 DNA-binding domain"/>
    <property type="match status" value="1"/>
</dbReference>
<evidence type="ECO:0000256" key="1">
    <source>
        <dbReference type="ARBA" id="ARBA00004123"/>
    </source>
</evidence>
<evidence type="ECO:0000313" key="11">
    <source>
        <dbReference type="Proteomes" id="UP000696485"/>
    </source>
</evidence>
<dbReference type="CDD" id="cd12148">
    <property type="entry name" value="fungal_TF_MHR"/>
    <property type="match status" value="1"/>
</dbReference>
<accession>A0A9P5STS6</accession>
<feature type="compositionally biased region" description="Polar residues" evidence="8">
    <location>
        <begin position="176"/>
        <end position="192"/>
    </location>
</feature>
<sequence length="1111" mass="121275">MPVLGCRSIGGAFGSNIAHDPSSITSSPPVRQAPKKPAKRIRISTACVNCRQKKIKCDGSLPCAHCEKLHAECVYPVATKPANQEYVETLENRLKSVESHLQGLLSRGWGKGAGGAIPGADDDPSEDNDPSSPYTPVSIPATPPSKPPSSQPSSSQAPHQESSSSYTHSRTHSYGHTLSQQFSGASITTPNLTGTDTGSSTEEENFTKDDSMEVLSLLMGSLKVERDGAAQYLPKIIDQQERSYNDSRVYGTSPSSFSDMAALDWESADHPPSYTLPRTLLTPKAIGALMDIYFNSVHTFLPVIHKTSFLTLCQEGEYRVPPFLLMAICAVAARHATDFELQDIPELANLKSHHALYDHARALLDTFMDVPRVSTVQGLLLLAYYQTKEKRPGHFFRIRMYVNMATRMALDMGLHRSIRKSLKEIESSDDTKPCSGYPTSFSRFGTPQSSQQQRVKEMQSQFSQEKRGVIHQEHRLAWLGCFFLDGLTSSLLGQEYTVPSTTLDTRKLIQEATLMADTVQGATLIFWYHHVELVQIYRRISTFYRSIPNERALGKGIRGPEMLAVEGSLDEWLANLPAHLVYVDTQVGAALPSYYTLYLHRFFYSHRLLLYRPLISNKTHRGDLKDANSPMAKCSQAAGLLTQIGEIIFQNYSWPWPGCGLFAYHMFQAAEIHLFQMVTQSAVDAQGLYYRTMDLIKGYVSLAKLPDVEKDVLAMEEMVGNFLLAPQHQQQQQQHQQPFVATPASDYSYASVMSPGSPAESIARMTMGHMGHGGNGSEDADMFSPLQTHAYPSFEAASRAFRPQASMASTVAPAYMGDSNGGFSIGFDMQSIPSTSNDVPSSTLYDPTSVPFYSGPPSSGTTMFDSNNQGGFPVGSTSFSHNHHHQQSNLTPTGDLLGLGSSSFSHGYPTLPNLGSGASSSSSNDAAKKKPVPPPKPPKRILSQSTGSSSSSGVSQSLKPPVPKKPARLTENTPPRWIAPRPDSSLAASTVPLISSSSGPNMYYSGTGKPSDVPPPAYSATLSNAGPSGGSGSARHVKVLQPQQSLYGMGTLSNSLGVEQQIHAEPPPLAPVSESPERYNCYEGNENALQYIEMNHHMYDPIPPQNRRQLI</sequence>